<evidence type="ECO:0000259" key="6">
    <source>
        <dbReference type="Pfam" id="PF02826"/>
    </source>
</evidence>
<dbReference type="Pfam" id="PF00389">
    <property type="entry name" value="2-Hacid_dh"/>
    <property type="match status" value="1"/>
</dbReference>
<evidence type="ECO:0000313" key="7">
    <source>
        <dbReference type="EMBL" id="GID10568.1"/>
    </source>
</evidence>
<comment type="caution">
    <text evidence="7">The sequence shown here is derived from an EMBL/GenBank/DDBJ whole genome shotgun (WGS) entry which is preliminary data.</text>
</comment>
<dbReference type="AlphaFoldDB" id="A0A8J3IXN8"/>
<sequence length="349" mass="36613">MRSGFDGAGVFPGDRREKLRIAISMRDADLSALFTPPVLARLHEVADLTTPDVLGRLDTADAYAALATAEVLLTGWGTPRVDAAVLDHAPKLRAIVHSAGTVKTFLGDEVFGRGIQVSSAADANAVPVAEYTLAAIVFGAKRVSRFAHQLRTRRATRSTKGLPQIGTNGITLGIVGASRIGRRVIMLARNLDATVLVADPYLTPSEAAALGAQAVDLDTLCRRSTVVSVHAPQTPATRHLLNARRLALLPDGAVVINTARGSIVDTGALTAELVSGRLDAVLDVTDPEPLPPDSPLYDLPNVLLTPHVAGALGNEVHRLGEQAVAELERLAAGAPLAHPIHGDELSHIA</sequence>
<dbReference type="RefSeq" id="WP_239076474.1">
    <property type="nucleotide sequence ID" value="NZ_BAAAZM010000003.1"/>
</dbReference>
<dbReference type="Pfam" id="PF02826">
    <property type="entry name" value="2-Hacid_dh_C"/>
    <property type="match status" value="1"/>
</dbReference>
<protein>
    <submittedName>
        <fullName evidence="7">Dehydrogenase</fullName>
    </submittedName>
</protein>
<keyword evidence="3" id="KW-0520">NAD</keyword>
<keyword evidence="2 4" id="KW-0560">Oxidoreductase</keyword>
<dbReference type="PANTHER" id="PTHR10996:SF178">
    <property type="entry name" value="2-HYDROXYACID DEHYDROGENASE YGL185C-RELATED"/>
    <property type="match status" value="1"/>
</dbReference>
<dbReference type="InterPro" id="IPR036291">
    <property type="entry name" value="NAD(P)-bd_dom_sf"/>
</dbReference>
<evidence type="ECO:0000259" key="5">
    <source>
        <dbReference type="Pfam" id="PF00389"/>
    </source>
</evidence>
<gene>
    <name evidence="7" type="ORF">Aru02nite_14570</name>
</gene>
<evidence type="ECO:0000256" key="1">
    <source>
        <dbReference type="ARBA" id="ARBA00005854"/>
    </source>
</evidence>
<dbReference type="InterPro" id="IPR029753">
    <property type="entry name" value="D-isomer_DH_CS"/>
</dbReference>
<name>A0A8J3IXN8_9ACTN</name>
<dbReference type="PROSITE" id="PS00671">
    <property type="entry name" value="D_2_HYDROXYACID_DH_3"/>
    <property type="match status" value="1"/>
</dbReference>
<dbReference type="PANTHER" id="PTHR10996">
    <property type="entry name" value="2-HYDROXYACID DEHYDROGENASE-RELATED"/>
    <property type="match status" value="1"/>
</dbReference>
<dbReference type="InterPro" id="IPR006139">
    <property type="entry name" value="D-isomer_2_OHA_DH_cat_dom"/>
</dbReference>
<dbReference type="GO" id="GO:0051287">
    <property type="term" value="F:NAD binding"/>
    <property type="evidence" value="ECO:0007669"/>
    <property type="project" value="InterPro"/>
</dbReference>
<evidence type="ECO:0000256" key="4">
    <source>
        <dbReference type="RuleBase" id="RU003719"/>
    </source>
</evidence>
<dbReference type="GO" id="GO:0030267">
    <property type="term" value="F:glyoxylate reductase (NADPH) activity"/>
    <property type="evidence" value="ECO:0007669"/>
    <property type="project" value="TreeGrafter"/>
</dbReference>
<reference evidence="7" key="1">
    <citation type="submission" date="2021-01" db="EMBL/GenBank/DDBJ databases">
        <title>Whole genome shotgun sequence of Actinocatenispora rupis NBRC 107355.</title>
        <authorList>
            <person name="Komaki H."/>
            <person name="Tamura T."/>
        </authorList>
    </citation>
    <scope>NUCLEOTIDE SEQUENCE</scope>
    <source>
        <strain evidence="7">NBRC 107355</strain>
    </source>
</reference>
<proteinExistence type="inferred from homology"/>
<dbReference type="SUPFAM" id="SSF51735">
    <property type="entry name" value="NAD(P)-binding Rossmann-fold domains"/>
    <property type="match status" value="1"/>
</dbReference>
<dbReference type="SUPFAM" id="SSF52283">
    <property type="entry name" value="Formate/glycerate dehydrogenase catalytic domain-like"/>
    <property type="match status" value="1"/>
</dbReference>
<dbReference type="InterPro" id="IPR050223">
    <property type="entry name" value="D-isomer_2-hydroxyacid_DH"/>
</dbReference>
<dbReference type="EMBL" id="BOMB01000008">
    <property type="protein sequence ID" value="GID10568.1"/>
    <property type="molecule type" value="Genomic_DNA"/>
</dbReference>
<evidence type="ECO:0000313" key="8">
    <source>
        <dbReference type="Proteomes" id="UP000612808"/>
    </source>
</evidence>
<feature type="domain" description="D-isomer specific 2-hydroxyacid dehydrogenase catalytic" evidence="5">
    <location>
        <begin position="37"/>
        <end position="340"/>
    </location>
</feature>
<dbReference type="GO" id="GO:0005829">
    <property type="term" value="C:cytosol"/>
    <property type="evidence" value="ECO:0007669"/>
    <property type="project" value="TreeGrafter"/>
</dbReference>
<dbReference type="InterPro" id="IPR006140">
    <property type="entry name" value="D-isomer_DH_NAD-bd"/>
</dbReference>
<comment type="similarity">
    <text evidence="1 4">Belongs to the D-isomer specific 2-hydroxyacid dehydrogenase family.</text>
</comment>
<keyword evidence="8" id="KW-1185">Reference proteome</keyword>
<dbReference type="CDD" id="cd12167">
    <property type="entry name" value="2-Hacid_dh_8"/>
    <property type="match status" value="1"/>
</dbReference>
<accession>A0A8J3IXN8</accession>
<evidence type="ECO:0000256" key="2">
    <source>
        <dbReference type="ARBA" id="ARBA00023002"/>
    </source>
</evidence>
<feature type="domain" description="D-isomer specific 2-hydroxyacid dehydrogenase NAD-binding" evidence="6">
    <location>
        <begin position="135"/>
        <end position="309"/>
    </location>
</feature>
<evidence type="ECO:0000256" key="3">
    <source>
        <dbReference type="ARBA" id="ARBA00023027"/>
    </source>
</evidence>
<dbReference type="Proteomes" id="UP000612808">
    <property type="component" value="Unassembled WGS sequence"/>
</dbReference>
<dbReference type="GO" id="GO:0016618">
    <property type="term" value="F:hydroxypyruvate reductase [NAD(P)H] activity"/>
    <property type="evidence" value="ECO:0007669"/>
    <property type="project" value="TreeGrafter"/>
</dbReference>
<dbReference type="Gene3D" id="3.40.50.720">
    <property type="entry name" value="NAD(P)-binding Rossmann-like Domain"/>
    <property type="match status" value="2"/>
</dbReference>
<organism evidence="7 8">
    <name type="scientific">Actinocatenispora rupis</name>
    <dbReference type="NCBI Taxonomy" id="519421"/>
    <lineage>
        <taxon>Bacteria</taxon>
        <taxon>Bacillati</taxon>
        <taxon>Actinomycetota</taxon>
        <taxon>Actinomycetes</taxon>
        <taxon>Micromonosporales</taxon>
        <taxon>Micromonosporaceae</taxon>
        <taxon>Actinocatenispora</taxon>
    </lineage>
</organism>